<dbReference type="SUPFAM" id="SSF109880">
    <property type="entry name" value="A middle domain of Talin 1"/>
    <property type="match status" value="1"/>
</dbReference>
<keyword evidence="1" id="KW-0175">Coiled coil</keyword>
<evidence type="ECO:0000256" key="1">
    <source>
        <dbReference type="SAM" id="Coils"/>
    </source>
</evidence>
<dbReference type="PANTHER" id="PTHR21734:SF10">
    <property type="entry name" value="INHIBITOR OF NUCLEAR FACTOR KAPPA-B KINASE-INTERACTING PROTEIN"/>
    <property type="match status" value="1"/>
</dbReference>
<dbReference type="InterPro" id="IPR024152">
    <property type="entry name" value="Inh_kappa-B_kinase-int"/>
</dbReference>
<dbReference type="AlphaFoldDB" id="A0A8J7NY57"/>
<dbReference type="InterPro" id="IPR036476">
    <property type="entry name" value="Talin_cent_sf"/>
</dbReference>
<sequence length="264" mass="29556">MKFESAQHLLTKLKGQAKPPHIESLKQDIAQLTEWSSKLTAKKEALEENLSALSRAVAQIEQKTTSITKDVAVKVSAVKTDLRRMSGLESEVEALLSSAQQLGEKVKQAEKQMVQKIGDLLVSSIARTSELKSSSERNSDKVDLLKRKLAELKEEDARLSERLLNLESGRARLLKTVTFASDLKPKVFTMRKDFSLLEPRVSDLTLRIGRLASDILEKEQEIALLKDTFSNLTVVKSDLQRVKQQLTEVREVSDMFAQGNQPGE</sequence>
<dbReference type="EMBL" id="JAAWVO010057697">
    <property type="protein sequence ID" value="MBN3321947.1"/>
    <property type="molecule type" value="Genomic_DNA"/>
</dbReference>
<proteinExistence type="predicted"/>
<feature type="non-terminal residue" evidence="2">
    <location>
        <position position="264"/>
    </location>
</feature>
<accession>A0A8J7NY57</accession>
<gene>
    <name evidence="2" type="primary">Ikbip_1</name>
    <name evidence="2" type="ORF">GTO95_0014653</name>
</gene>
<reference evidence="2" key="1">
    <citation type="journal article" date="2021" name="Cell">
        <title>Tracing the genetic footprints of vertebrate landing in non-teleost ray-finned fishes.</title>
        <authorList>
            <person name="Bi X."/>
            <person name="Wang K."/>
            <person name="Yang L."/>
            <person name="Pan H."/>
            <person name="Jiang H."/>
            <person name="Wei Q."/>
            <person name="Fang M."/>
            <person name="Yu H."/>
            <person name="Zhu C."/>
            <person name="Cai Y."/>
            <person name="He Y."/>
            <person name="Gan X."/>
            <person name="Zeng H."/>
            <person name="Yu D."/>
            <person name="Zhu Y."/>
            <person name="Jiang H."/>
            <person name="Qiu Q."/>
            <person name="Yang H."/>
            <person name="Zhang Y.E."/>
            <person name="Wang W."/>
            <person name="Zhu M."/>
            <person name="He S."/>
            <person name="Zhang G."/>
        </authorList>
    </citation>
    <scope>NUCLEOTIDE SEQUENCE</scope>
    <source>
        <strain evidence="2">Allg_001</strain>
    </source>
</reference>
<name>A0A8J7NY57_ATRSP</name>
<keyword evidence="3" id="KW-1185">Reference proteome</keyword>
<feature type="coiled-coil region" evidence="1">
    <location>
        <begin position="36"/>
        <end position="169"/>
    </location>
</feature>
<evidence type="ECO:0000313" key="2">
    <source>
        <dbReference type="EMBL" id="MBN3321947.1"/>
    </source>
</evidence>
<feature type="non-terminal residue" evidence="2">
    <location>
        <position position="1"/>
    </location>
</feature>
<comment type="caution">
    <text evidence="2">The sequence shown here is derived from an EMBL/GenBank/DDBJ whole genome shotgun (WGS) entry which is preliminary data.</text>
</comment>
<organism evidence="2 3">
    <name type="scientific">Atractosteus spatula</name>
    <name type="common">Alligator gar</name>
    <name type="synonym">Lepisosteus spatula</name>
    <dbReference type="NCBI Taxonomy" id="7917"/>
    <lineage>
        <taxon>Eukaryota</taxon>
        <taxon>Metazoa</taxon>
        <taxon>Chordata</taxon>
        <taxon>Craniata</taxon>
        <taxon>Vertebrata</taxon>
        <taxon>Euteleostomi</taxon>
        <taxon>Actinopterygii</taxon>
        <taxon>Neopterygii</taxon>
        <taxon>Holostei</taxon>
        <taxon>Semionotiformes</taxon>
        <taxon>Lepisosteidae</taxon>
        <taxon>Atractosteus</taxon>
    </lineage>
</organism>
<dbReference type="PANTHER" id="PTHR21734">
    <property type="entry name" value="INHIBITOR OF NUCLEAR FACTOR KAPPA-B KINASE-INTERACTING PROTEIN"/>
    <property type="match status" value="1"/>
</dbReference>
<evidence type="ECO:0000313" key="3">
    <source>
        <dbReference type="Proteomes" id="UP000736164"/>
    </source>
</evidence>
<dbReference type="Proteomes" id="UP000736164">
    <property type="component" value="Unassembled WGS sequence"/>
</dbReference>
<protein>
    <submittedName>
        <fullName evidence="2">IKIP protein</fullName>
    </submittedName>
</protein>